<dbReference type="SUPFAM" id="SSF48403">
    <property type="entry name" value="Ankyrin repeat"/>
    <property type="match status" value="1"/>
</dbReference>
<evidence type="ECO:0000259" key="10">
    <source>
        <dbReference type="Pfam" id="PF13962"/>
    </source>
</evidence>
<keyword evidence="4 9" id="KW-1133">Transmembrane helix</keyword>
<dbReference type="PROSITE" id="PS50088">
    <property type="entry name" value="ANK_REPEAT"/>
    <property type="match status" value="1"/>
</dbReference>
<feature type="transmembrane region" description="Helical" evidence="9">
    <location>
        <begin position="479"/>
        <end position="502"/>
    </location>
</feature>
<evidence type="ECO:0000256" key="4">
    <source>
        <dbReference type="ARBA" id="ARBA00022989"/>
    </source>
</evidence>
<feature type="transmembrane region" description="Helical" evidence="9">
    <location>
        <begin position="561"/>
        <end position="589"/>
    </location>
</feature>
<feature type="repeat" description="ANK" evidence="7">
    <location>
        <begin position="106"/>
        <end position="138"/>
    </location>
</feature>
<feature type="transmembrane region" description="Helical" evidence="9">
    <location>
        <begin position="522"/>
        <end position="549"/>
    </location>
</feature>
<evidence type="ECO:0000313" key="11">
    <source>
        <dbReference type="EMBL" id="CAD6338127.1"/>
    </source>
</evidence>
<evidence type="ECO:0000313" key="12">
    <source>
        <dbReference type="Proteomes" id="UP000604825"/>
    </source>
</evidence>
<keyword evidence="2 9" id="KW-0812">Transmembrane</keyword>
<proteinExistence type="predicted"/>
<evidence type="ECO:0000256" key="9">
    <source>
        <dbReference type="SAM" id="Phobius"/>
    </source>
</evidence>
<gene>
    <name evidence="11" type="ORF">NCGR_LOCUS62225</name>
</gene>
<dbReference type="Pfam" id="PF13962">
    <property type="entry name" value="PGG"/>
    <property type="match status" value="1"/>
</dbReference>
<accession>A0A811S6K2</accession>
<dbReference type="EMBL" id="CAJGYO010000018">
    <property type="protein sequence ID" value="CAD6338127.1"/>
    <property type="molecule type" value="Genomic_DNA"/>
</dbReference>
<dbReference type="Pfam" id="PF13857">
    <property type="entry name" value="Ank_5"/>
    <property type="match status" value="1"/>
</dbReference>
<dbReference type="Pfam" id="PF12796">
    <property type="entry name" value="Ank_2"/>
    <property type="match status" value="1"/>
</dbReference>
<feature type="domain" description="PGG" evidence="10">
    <location>
        <begin position="472"/>
        <end position="586"/>
    </location>
</feature>
<dbReference type="SMART" id="SM00248">
    <property type="entry name" value="ANK"/>
    <property type="match status" value="7"/>
</dbReference>
<dbReference type="AlphaFoldDB" id="A0A811S6K2"/>
<keyword evidence="12" id="KW-1185">Reference proteome</keyword>
<evidence type="ECO:0000256" key="6">
    <source>
        <dbReference type="ARBA" id="ARBA00023136"/>
    </source>
</evidence>
<organism evidence="11 12">
    <name type="scientific">Miscanthus lutarioriparius</name>
    <dbReference type="NCBI Taxonomy" id="422564"/>
    <lineage>
        <taxon>Eukaryota</taxon>
        <taxon>Viridiplantae</taxon>
        <taxon>Streptophyta</taxon>
        <taxon>Embryophyta</taxon>
        <taxon>Tracheophyta</taxon>
        <taxon>Spermatophyta</taxon>
        <taxon>Magnoliopsida</taxon>
        <taxon>Liliopsida</taxon>
        <taxon>Poales</taxon>
        <taxon>Poaceae</taxon>
        <taxon>PACMAD clade</taxon>
        <taxon>Panicoideae</taxon>
        <taxon>Andropogonodae</taxon>
        <taxon>Andropogoneae</taxon>
        <taxon>Saccharinae</taxon>
        <taxon>Miscanthus</taxon>
    </lineage>
</organism>
<evidence type="ECO:0000256" key="7">
    <source>
        <dbReference type="PROSITE-ProRule" id="PRU00023"/>
    </source>
</evidence>
<feature type="compositionally biased region" description="Low complexity" evidence="8">
    <location>
        <begin position="1"/>
        <end position="17"/>
    </location>
</feature>
<sequence>MAAANESEQQAAAGAGEPTPPGPATARPPAATLDAQLLMAARRGDSKQLKDLLPLIKDDDEQQSSSVAAGAQDVEYLDCAKILVRNKKRKGGADAARLALEARNRKGDTPLHCAAGAGNASMISCLVDLIANDTTDDEAGAPVKKAFLRMQNECGETALHQAIRAAADNKLKVACIDQLMDVDSELACIPFPRQEEDAGASPLYLAISLGEVEIARHLYSKTKGGKLSYSGPHGRNVLHAAVHRGQALPMILEWLIKDMKPKEDSSTVSLVSRLTSERDKKQKEAPSSLGRVLVRVARRGADDEGSYPIHVAAWSNSIVIVILLGRCPDCATLRDGKGRTFLHVAAEEGCHDVVRYVCGKMPQRFSSMILNAQDNNGDTALHGAVRYGNLAVFNCLLRNPRVRLDVTNKDGMTPLDLSWSMTPSAILYYVLNPRSVVRLSLLFAGAPHGGGRPELFCEQHITKGDEDKESQKHTDATQVMSIVAVLIATVTFASAFTLPGGYRSVGDSSSNNHAGTPVLAGSYVFDAFILADTLAFVCSTLATFSLVYAGVPAMAISIRNYYFNISAVLLQSAGRSFVAAFALALYPVLAPVDHTIAVTVCVIIFASLLWGNVEAWRITCGANTVRARIGIRRFPVRAYVRQILFYVLVHFWSYIIILGLPAIRKWASK</sequence>
<dbReference type="GO" id="GO:0005886">
    <property type="term" value="C:plasma membrane"/>
    <property type="evidence" value="ECO:0007669"/>
    <property type="project" value="TreeGrafter"/>
</dbReference>
<keyword evidence="6 9" id="KW-0472">Membrane</keyword>
<evidence type="ECO:0000256" key="1">
    <source>
        <dbReference type="ARBA" id="ARBA00004141"/>
    </source>
</evidence>
<dbReference type="InterPro" id="IPR026961">
    <property type="entry name" value="PGG_dom"/>
</dbReference>
<reference evidence="11" key="1">
    <citation type="submission" date="2020-10" db="EMBL/GenBank/DDBJ databases">
        <authorList>
            <person name="Han B."/>
            <person name="Lu T."/>
            <person name="Zhao Q."/>
            <person name="Huang X."/>
            <person name="Zhao Y."/>
        </authorList>
    </citation>
    <scope>NUCLEOTIDE SEQUENCE</scope>
</reference>
<feature type="transmembrane region" description="Helical" evidence="9">
    <location>
        <begin position="595"/>
        <end position="613"/>
    </location>
</feature>
<dbReference type="InterPro" id="IPR002110">
    <property type="entry name" value="Ankyrin_rpt"/>
</dbReference>
<dbReference type="PROSITE" id="PS50297">
    <property type="entry name" value="ANK_REP_REGION"/>
    <property type="match status" value="1"/>
</dbReference>
<keyword evidence="5 7" id="KW-0040">ANK repeat</keyword>
<dbReference type="InterPro" id="IPR036770">
    <property type="entry name" value="Ankyrin_rpt-contain_sf"/>
</dbReference>
<dbReference type="Proteomes" id="UP000604825">
    <property type="component" value="Unassembled WGS sequence"/>
</dbReference>
<dbReference type="OrthoDB" id="678826at2759"/>
<evidence type="ECO:0000256" key="2">
    <source>
        <dbReference type="ARBA" id="ARBA00022692"/>
    </source>
</evidence>
<name>A0A811S6K2_9POAL</name>
<dbReference type="PANTHER" id="PTHR24186">
    <property type="entry name" value="PROTEIN PHOSPHATASE 1 REGULATORY SUBUNIT"/>
    <property type="match status" value="1"/>
</dbReference>
<keyword evidence="3" id="KW-0677">Repeat</keyword>
<evidence type="ECO:0000256" key="3">
    <source>
        <dbReference type="ARBA" id="ARBA00022737"/>
    </source>
</evidence>
<dbReference type="Gene3D" id="1.25.40.20">
    <property type="entry name" value="Ankyrin repeat-containing domain"/>
    <property type="match status" value="2"/>
</dbReference>
<feature type="region of interest" description="Disordered" evidence="8">
    <location>
        <begin position="1"/>
        <end position="34"/>
    </location>
</feature>
<dbReference type="PANTHER" id="PTHR24186:SF50">
    <property type="entry name" value="ANKYRIN REPEAT-CONTAINING PROTEIN ITN1-LIKE ISOFORM X1"/>
    <property type="match status" value="1"/>
</dbReference>
<evidence type="ECO:0000256" key="8">
    <source>
        <dbReference type="SAM" id="MobiDB-lite"/>
    </source>
</evidence>
<evidence type="ECO:0000256" key="5">
    <source>
        <dbReference type="ARBA" id="ARBA00023043"/>
    </source>
</evidence>
<comment type="caution">
    <text evidence="11">The sequence shown here is derived from an EMBL/GenBank/DDBJ whole genome shotgun (WGS) entry which is preliminary data.</text>
</comment>
<feature type="transmembrane region" description="Helical" evidence="9">
    <location>
        <begin position="643"/>
        <end position="663"/>
    </location>
</feature>
<comment type="subcellular location">
    <subcellularLocation>
        <location evidence="1">Membrane</location>
        <topology evidence="1">Multi-pass membrane protein</topology>
    </subcellularLocation>
</comment>
<protein>
    <recommendedName>
        <fullName evidence="10">PGG domain-containing protein</fullName>
    </recommendedName>
</protein>